<keyword evidence="11" id="KW-0744">Spermatogenesis</keyword>
<keyword evidence="7" id="KW-0221">Differentiation</keyword>
<dbReference type="GO" id="GO:0031047">
    <property type="term" value="P:regulatory ncRNA-mediated gene silencing"/>
    <property type="evidence" value="ECO:0007669"/>
    <property type="project" value="UniProtKB-KW"/>
</dbReference>
<evidence type="ECO:0000256" key="7">
    <source>
        <dbReference type="ARBA" id="ARBA00022782"/>
    </source>
</evidence>
<evidence type="ECO:0000259" key="17">
    <source>
        <dbReference type="PROSITE" id="PS51194"/>
    </source>
</evidence>
<dbReference type="Pfam" id="PF00270">
    <property type="entry name" value="DEAD"/>
    <property type="match status" value="1"/>
</dbReference>
<name>T2HQX6_HYDVU</name>
<protein>
    <recommendedName>
        <fullName evidence="3">RNA helicase</fullName>
        <ecNumber evidence="3">3.6.4.13</ecNumber>
    </recommendedName>
</protein>
<dbReference type="PANTHER" id="PTHR18934">
    <property type="entry name" value="ATP-DEPENDENT RNA HELICASE"/>
    <property type="match status" value="1"/>
</dbReference>
<dbReference type="GO" id="GO:0030154">
    <property type="term" value="P:cell differentiation"/>
    <property type="evidence" value="ECO:0007669"/>
    <property type="project" value="UniProtKB-KW"/>
</dbReference>
<dbReference type="SMART" id="SM00490">
    <property type="entry name" value="HELICc"/>
    <property type="match status" value="1"/>
</dbReference>
<evidence type="ECO:0000256" key="14">
    <source>
        <dbReference type="ARBA" id="ARBA00047984"/>
    </source>
</evidence>
<evidence type="ECO:0000256" key="2">
    <source>
        <dbReference type="ARBA" id="ARBA00008792"/>
    </source>
</evidence>
<dbReference type="CDD" id="cd18791">
    <property type="entry name" value="SF2_C_RHA"/>
    <property type="match status" value="1"/>
</dbReference>
<dbReference type="GO" id="GO:0007283">
    <property type="term" value="P:spermatogenesis"/>
    <property type="evidence" value="ECO:0007669"/>
    <property type="project" value="UniProtKB-KW"/>
</dbReference>
<dbReference type="SMART" id="SM00847">
    <property type="entry name" value="HA2"/>
    <property type="match status" value="1"/>
</dbReference>
<accession>T2HQX6</accession>
<gene>
    <name evidence="18" type="primary">tdrd9-like</name>
</gene>
<dbReference type="SUPFAM" id="SSF52540">
    <property type="entry name" value="P-loop containing nucleoside triphosphate hydrolases"/>
    <property type="match status" value="1"/>
</dbReference>
<comment type="catalytic activity">
    <reaction evidence="14">
        <text>ATP + H2O = ADP + phosphate + H(+)</text>
        <dbReference type="Rhea" id="RHEA:13065"/>
        <dbReference type="ChEBI" id="CHEBI:15377"/>
        <dbReference type="ChEBI" id="CHEBI:15378"/>
        <dbReference type="ChEBI" id="CHEBI:30616"/>
        <dbReference type="ChEBI" id="CHEBI:43474"/>
        <dbReference type="ChEBI" id="CHEBI:456216"/>
        <dbReference type="EC" id="3.6.4.13"/>
    </reaction>
</comment>
<dbReference type="Gene3D" id="3.40.50.300">
    <property type="entry name" value="P-loop containing nucleotide triphosphate hydrolases"/>
    <property type="match status" value="2"/>
</dbReference>
<dbReference type="InterPro" id="IPR001650">
    <property type="entry name" value="Helicase_C-like"/>
</dbReference>
<evidence type="ECO:0000259" key="15">
    <source>
        <dbReference type="PROSITE" id="PS50304"/>
    </source>
</evidence>
<dbReference type="Pfam" id="PF21010">
    <property type="entry name" value="HA2_C"/>
    <property type="match status" value="1"/>
</dbReference>
<dbReference type="SMART" id="SM00487">
    <property type="entry name" value="DEXDc"/>
    <property type="match status" value="1"/>
</dbReference>
<keyword evidence="5" id="KW-0963">Cytoplasm</keyword>
<evidence type="ECO:0000256" key="5">
    <source>
        <dbReference type="ARBA" id="ARBA00022490"/>
    </source>
</evidence>
<dbReference type="Gene3D" id="2.30.30.140">
    <property type="match status" value="1"/>
</dbReference>
<dbReference type="GO" id="GO:0003724">
    <property type="term" value="F:RNA helicase activity"/>
    <property type="evidence" value="ECO:0007669"/>
    <property type="project" value="UniProtKB-EC"/>
</dbReference>
<evidence type="ECO:0000256" key="1">
    <source>
        <dbReference type="ARBA" id="ARBA00004496"/>
    </source>
</evidence>
<evidence type="ECO:0000256" key="8">
    <source>
        <dbReference type="ARBA" id="ARBA00022801"/>
    </source>
</evidence>
<feature type="domain" description="Helicase C-terminal" evidence="17">
    <location>
        <begin position="363"/>
        <end position="531"/>
    </location>
</feature>
<keyword evidence="8" id="KW-0378">Hydrolase</keyword>
<dbReference type="EC" id="3.6.4.13" evidence="3"/>
<evidence type="ECO:0000256" key="13">
    <source>
        <dbReference type="ARBA" id="ARBA00023254"/>
    </source>
</evidence>
<dbReference type="GO" id="GO:0005524">
    <property type="term" value="F:ATP binding"/>
    <property type="evidence" value="ECO:0007669"/>
    <property type="project" value="UniProtKB-KW"/>
</dbReference>
<evidence type="ECO:0000256" key="6">
    <source>
        <dbReference type="ARBA" id="ARBA00022741"/>
    </source>
</evidence>
<keyword evidence="4" id="KW-0217">Developmental protein</keyword>
<proteinExistence type="evidence at transcript level"/>
<keyword evidence="12" id="KW-0943">RNA-mediated gene silencing</keyword>
<keyword evidence="9 18" id="KW-0347">Helicase</keyword>
<dbReference type="Pfam" id="PF00271">
    <property type="entry name" value="Helicase_C"/>
    <property type="match status" value="1"/>
</dbReference>
<organism evidence="18">
    <name type="scientific">Hydra vulgaris</name>
    <name type="common">Hydra</name>
    <name type="synonym">Hydra attenuata</name>
    <dbReference type="NCBI Taxonomy" id="6087"/>
    <lineage>
        <taxon>Eukaryota</taxon>
        <taxon>Metazoa</taxon>
        <taxon>Cnidaria</taxon>
        <taxon>Hydrozoa</taxon>
        <taxon>Hydroidolina</taxon>
        <taxon>Anthoathecata</taxon>
        <taxon>Aplanulata</taxon>
        <taxon>Hydridae</taxon>
        <taxon>Hydra</taxon>
    </lineage>
</organism>
<dbReference type="GO" id="GO:0003723">
    <property type="term" value="F:RNA binding"/>
    <property type="evidence" value="ECO:0007669"/>
    <property type="project" value="TreeGrafter"/>
</dbReference>
<feature type="domain" description="Tudor" evidence="15">
    <location>
        <begin position="942"/>
        <end position="998"/>
    </location>
</feature>
<comment type="similarity">
    <text evidence="2">Belongs to the DEAD box helicase family. DEAH subfamily.</text>
</comment>
<evidence type="ECO:0000259" key="16">
    <source>
        <dbReference type="PROSITE" id="PS51192"/>
    </source>
</evidence>
<dbReference type="GO" id="GO:0005737">
    <property type="term" value="C:cytoplasm"/>
    <property type="evidence" value="ECO:0007669"/>
    <property type="project" value="UniProtKB-SubCell"/>
</dbReference>
<keyword evidence="13" id="KW-0469">Meiosis</keyword>
<dbReference type="SMART" id="SM00333">
    <property type="entry name" value="TUDOR"/>
    <property type="match status" value="1"/>
</dbReference>
<dbReference type="GO" id="GO:0016787">
    <property type="term" value="F:hydrolase activity"/>
    <property type="evidence" value="ECO:0007669"/>
    <property type="project" value="UniProtKB-KW"/>
</dbReference>
<keyword evidence="6" id="KW-0547">Nucleotide-binding</keyword>
<dbReference type="InterPro" id="IPR027417">
    <property type="entry name" value="P-loop_NTPase"/>
</dbReference>
<sequence length="1412" mass="162142">MMRTGLGIDITPDVMNDFFQIKPNKTLGNGHQIAKHHVGTCSFIQSNSGYATPYKKDWNDSLEQHLKLSSLSLDTEDLTDNLVSKPEKENELLLPEPEERTNPIEGKAISIEVYDNYQFKHEYDPLLPITSKHDEIIQTIEANRVTVIQGSTGSGKTTQVPQYILDYHQQRSKYCNILVTQPRKIAAVSIAKRVSQERGWPIGTLVGFQVSRKREVTEDTRITYMTTGVLLQKLIKNKNLNDYTHIILDEIHERDQDIDFSMLVVRKYLRTVSRHVKGCSYVSNCRFYFICKLFFCVDKWETRTSPVLNVEGKMYEVSEYYFNDIATLAAPPQQSLYEPEISEKCYQFCRELIMALDVDEIGDNYKVGMFSETRGTVLVFLPGLPEIKQMHLHLADIEARSRLKIIPLHSQITSNEQIKVFLPSEKKERKVILSTNIAESSITVPDIKYVIDFCLTKQNETDMETNYQRLTLQWASQASLTQRKGRAGRVSEGYCFRLISKSMFYELPEYCTPEILRSPLQQLVLKVKLLDLGSPAHTLMLSIQPPSLTDIQKTILLLKEVGAITVRQNGKINPLDGDLTFVGRVLGSLPVDVRIGKLLLIGYTFGVLEECLTIAGCLSLKSIFSRPFQRDLKAYSNKMHWARYSGSDLLASLHAFMSWKFKKIHTGFGMTETKWAHENFLEFKRFVEVDELVMELHSRLAQFNIHANKNIFESEVLPKDDEFILKLVIAGAFYPNYFQTQPLDEQEAIKTMSGLNPFTTVVISGAPPTLCHYKQSVAKLFRQCGRGKKLYFENSRAFVEFENFSTGEDFNPVAPAVYMAIKMRHLRIPLDIYVSKQRDEELRKTLASNPLQPFNPETGLRTNRINTYLNKDSKISVTLQGNVKQVMLKENGYFHLQIQEVLNVDHFWATYADKETIRIMHHLHNKINEFGGRNWKPMEPENIQVGAYCLAPYEDEFFRAEIIACSPNLIKVFFLDYGNSTQLVEKSYIRKCPDSLLEIPFQAFECYLSEVKPSRTKWTDQALNRFVELAPIGSAVLIAKVYSVVHGAYHLELFNGDTSINQTLIKENYAVYKEETLQSQRYHEQSLNKETKSMAQESSDIFISDVSRVEKGEEVIKIPLRGPHSPYELSFFGLTASARLRGCRVEQDSVNSVVICEDPHDKHQKLLIAATVNVNSAGNSIIARETTLLPNIHGLYSMLALLFAPVAELRCHDKNTHYIGALCGLGANDNGESIFPDHDLELSFDIKFDAEDLLLINSVRFLINTAIGIESETIEHPIDKVSEIQRYAREKLLNLINKQREDKTPESYPKEFLWNQVKDDYLFDCGYEEKPNHLYTYHKGIFLIKEKEIDPRILEQRQKLEELHKLTGRSIIPFTTEVECPVCLVRCRHPRALYLHCETPQHKNWFTQIFKN</sequence>
<dbReference type="InterPro" id="IPR007502">
    <property type="entry name" value="Helicase-assoc_dom"/>
</dbReference>
<dbReference type="OrthoDB" id="66977at2759"/>
<dbReference type="GO" id="GO:0051321">
    <property type="term" value="P:meiotic cell cycle"/>
    <property type="evidence" value="ECO:0007669"/>
    <property type="project" value="UniProtKB-KW"/>
</dbReference>
<evidence type="ECO:0000256" key="4">
    <source>
        <dbReference type="ARBA" id="ARBA00022473"/>
    </source>
</evidence>
<dbReference type="Gene3D" id="1.20.120.1080">
    <property type="match status" value="1"/>
</dbReference>
<comment type="subcellular location">
    <subcellularLocation>
        <location evidence="1">Cytoplasm</location>
    </subcellularLocation>
</comment>
<dbReference type="EMBL" id="AB840996">
    <property type="protein sequence ID" value="BAN82537.1"/>
    <property type="molecule type" value="mRNA"/>
</dbReference>
<dbReference type="InterPro" id="IPR014001">
    <property type="entry name" value="Helicase_ATP-bd"/>
</dbReference>
<dbReference type="SUPFAM" id="SSF63748">
    <property type="entry name" value="Tudor/PWWP/MBT"/>
    <property type="match status" value="1"/>
</dbReference>
<dbReference type="InterPro" id="IPR011545">
    <property type="entry name" value="DEAD/DEAH_box_helicase_dom"/>
</dbReference>
<evidence type="ECO:0000256" key="3">
    <source>
        <dbReference type="ARBA" id="ARBA00012552"/>
    </source>
</evidence>
<dbReference type="PROSITE" id="PS51194">
    <property type="entry name" value="HELICASE_CTER"/>
    <property type="match status" value="1"/>
</dbReference>
<keyword evidence="10" id="KW-0067">ATP-binding</keyword>
<evidence type="ECO:0000256" key="12">
    <source>
        <dbReference type="ARBA" id="ARBA00023158"/>
    </source>
</evidence>
<dbReference type="InterPro" id="IPR002999">
    <property type="entry name" value="Tudor"/>
</dbReference>
<dbReference type="InterPro" id="IPR035437">
    <property type="entry name" value="SNase_OB-fold_sf"/>
</dbReference>
<feature type="domain" description="Helicase ATP-binding" evidence="16">
    <location>
        <begin position="137"/>
        <end position="261"/>
    </location>
</feature>
<dbReference type="PROSITE" id="PS50304">
    <property type="entry name" value="TUDOR"/>
    <property type="match status" value="1"/>
</dbReference>
<dbReference type="PANTHER" id="PTHR18934:SF113">
    <property type="entry name" value="ATP-DEPENDENT RNA HELICASE TDRD9"/>
    <property type="match status" value="1"/>
</dbReference>
<reference evidence="18" key="1">
    <citation type="submission" date="2013-07" db="EMBL/GenBank/DDBJ databases">
        <title>Evolutionarily conserved features of PIWI proteins and piRNAs in the basal metazoan Hydra.</title>
        <authorList>
            <person name="Lim R.S.M."/>
            <person name="Anand A."/>
            <person name="Nishimiya-Fujisawa C."/>
            <person name="Kobayashi S."/>
            <person name="Kai T."/>
        </authorList>
    </citation>
    <scope>NUCLEOTIDE SEQUENCE</scope>
    <source>
        <strain evidence="18">Nem-1</strain>
    </source>
</reference>
<evidence type="ECO:0000256" key="11">
    <source>
        <dbReference type="ARBA" id="ARBA00022871"/>
    </source>
</evidence>
<evidence type="ECO:0000313" key="18">
    <source>
        <dbReference type="EMBL" id="BAN82537.1"/>
    </source>
</evidence>
<dbReference type="Gene3D" id="2.40.50.90">
    <property type="match status" value="1"/>
</dbReference>
<dbReference type="PROSITE" id="PS51192">
    <property type="entry name" value="HELICASE_ATP_BIND_1"/>
    <property type="match status" value="1"/>
</dbReference>
<evidence type="ECO:0000256" key="10">
    <source>
        <dbReference type="ARBA" id="ARBA00022840"/>
    </source>
</evidence>
<dbReference type="Pfam" id="PF00567">
    <property type="entry name" value="TUDOR"/>
    <property type="match status" value="1"/>
</dbReference>
<evidence type="ECO:0000256" key="9">
    <source>
        <dbReference type="ARBA" id="ARBA00022806"/>
    </source>
</evidence>